<proteinExistence type="inferred from homology"/>
<evidence type="ECO:0000256" key="7">
    <source>
        <dbReference type="SAM" id="SignalP"/>
    </source>
</evidence>
<name>A0A9P9WBL7_9PEZI</name>
<dbReference type="Pfam" id="PF04616">
    <property type="entry name" value="Glyco_hydro_43"/>
    <property type="match status" value="1"/>
</dbReference>
<feature type="signal peptide" evidence="7">
    <location>
        <begin position="1"/>
        <end position="20"/>
    </location>
</feature>
<comment type="similarity">
    <text evidence="1 6">Belongs to the glycosyl hydrolase 43 family.</text>
</comment>
<gene>
    <name evidence="8" type="ORF">JX265_011812</name>
</gene>
<protein>
    <recommendedName>
        <fullName evidence="10">Glycoside hydrolase family 43 protein</fullName>
    </recommendedName>
</protein>
<dbReference type="Gene3D" id="2.115.10.20">
    <property type="entry name" value="Glycosyl hydrolase domain, family 43"/>
    <property type="match status" value="1"/>
</dbReference>
<dbReference type="GO" id="GO:0004553">
    <property type="term" value="F:hydrolase activity, hydrolyzing O-glycosyl compounds"/>
    <property type="evidence" value="ECO:0007669"/>
    <property type="project" value="InterPro"/>
</dbReference>
<dbReference type="GO" id="GO:0005975">
    <property type="term" value="P:carbohydrate metabolic process"/>
    <property type="evidence" value="ECO:0007669"/>
    <property type="project" value="InterPro"/>
</dbReference>
<evidence type="ECO:0000256" key="2">
    <source>
        <dbReference type="ARBA" id="ARBA00022801"/>
    </source>
</evidence>
<dbReference type="CDD" id="cd08999">
    <property type="entry name" value="GH43_ABN-like"/>
    <property type="match status" value="1"/>
</dbReference>
<dbReference type="OrthoDB" id="3879658at2759"/>
<evidence type="ECO:0000256" key="6">
    <source>
        <dbReference type="RuleBase" id="RU361187"/>
    </source>
</evidence>
<reference evidence="8" key="1">
    <citation type="submission" date="2021-03" db="EMBL/GenBank/DDBJ databases">
        <title>Revisited historic fungal species revealed as producer of novel bioactive compounds through whole genome sequencing and comparative genomics.</title>
        <authorList>
            <person name="Vignolle G.A."/>
            <person name="Hochenegger N."/>
            <person name="Mach R.L."/>
            <person name="Mach-Aigner A.R."/>
            <person name="Javad Rahimi M."/>
            <person name="Salim K.A."/>
            <person name="Chan C.M."/>
            <person name="Lim L.B.L."/>
            <person name="Cai F."/>
            <person name="Druzhinina I.S."/>
            <person name="U'Ren J.M."/>
            <person name="Derntl C."/>
        </authorList>
    </citation>
    <scope>NUCLEOTIDE SEQUENCE</scope>
    <source>
        <strain evidence="8">TUCIM 5799</strain>
    </source>
</reference>
<dbReference type="EMBL" id="JAFIMR010000046">
    <property type="protein sequence ID" value="KAI1856097.1"/>
    <property type="molecule type" value="Genomic_DNA"/>
</dbReference>
<keyword evidence="7" id="KW-0732">Signal</keyword>
<feature type="active site" description="Proton donor" evidence="4">
    <location>
        <position position="230"/>
    </location>
</feature>
<comment type="caution">
    <text evidence="8">The sequence shown here is derived from an EMBL/GenBank/DDBJ whole genome shotgun (WGS) entry which is preliminary data.</text>
</comment>
<feature type="site" description="Important for catalytic activity, responsible for pKa modulation of the active site Glu and correct orientation of both the proton donor and substrate" evidence="5">
    <location>
        <position position="159"/>
    </location>
</feature>
<feature type="chain" id="PRO_5040184026" description="Glycoside hydrolase family 43 protein" evidence="7">
    <location>
        <begin position="21"/>
        <end position="335"/>
    </location>
</feature>
<evidence type="ECO:0000313" key="9">
    <source>
        <dbReference type="Proteomes" id="UP000829685"/>
    </source>
</evidence>
<evidence type="ECO:0000313" key="8">
    <source>
        <dbReference type="EMBL" id="KAI1856097.1"/>
    </source>
</evidence>
<dbReference type="InterPro" id="IPR023296">
    <property type="entry name" value="Glyco_hydro_beta-prop_sf"/>
</dbReference>
<keyword evidence="2 6" id="KW-0378">Hydrolase</keyword>
<dbReference type="InterPro" id="IPR006710">
    <property type="entry name" value="Glyco_hydro_43"/>
</dbReference>
<evidence type="ECO:0000256" key="1">
    <source>
        <dbReference type="ARBA" id="ARBA00009865"/>
    </source>
</evidence>
<feature type="active site" description="Proton acceptor" evidence="4">
    <location>
        <position position="44"/>
    </location>
</feature>
<organism evidence="8 9">
    <name type="scientific">Neoarthrinium moseri</name>
    <dbReference type="NCBI Taxonomy" id="1658444"/>
    <lineage>
        <taxon>Eukaryota</taxon>
        <taxon>Fungi</taxon>
        <taxon>Dikarya</taxon>
        <taxon>Ascomycota</taxon>
        <taxon>Pezizomycotina</taxon>
        <taxon>Sordariomycetes</taxon>
        <taxon>Xylariomycetidae</taxon>
        <taxon>Amphisphaeriales</taxon>
        <taxon>Apiosporaceae</taxon>
        <taxon>Neoarthrinium</taxon>
    </lineage>
</organism>
<dbReference type="SUPFAM" id="SSF75005">
    <property type="entry name" value="Arabinanase/levansucrase/invertase"/>
    <property type="match status" value="1"/>
</dbReference>
<keyword evidence="9" id="KW-1185">Reference proteome</keyword>
<keyword evidence="3 6" id="KW-0326">Glycosidase</keyword>
<evidence type="ECO:0000256" key="5">
    <source>
        <dbReference type="PIRSR" id="PIRSR606710-2"/>
    </source>
</evidence>
<dbReference type="InterPro" id="IPR051795">
    <property type="entry name" value="Glycosyl_Hydrlase_43"/>
</dbReference>
<accession>A0A9P9WBL7</accession>
<dbReference type="PANTHER" id="PTHR42812:SF5">
    <property type="entry name" value="ENDO-ARABINASE"/>
    <property type="match status" value="1"/>
</dbReference>
<evidence type="ECO:0000256" key="4">
    <source>
        <dbReference type="PIRSR" id="PIRSR606710-1"/>
    </source>
</evidence>
<sequence length="335" mass="35464">MIAGLHQVVAIWLLASSALAAPAPAGGRLWKRAGNPEFQKDFPDPSIMQDSDGMWYSFATAGNGKQVQVAKASNPRGPWEYLDNDLLPNAGSWTTSKNTWAPDVRLLSDGSYVMYYSGEVKSNTAHHCVGTATSRAVLGPYTPSDEPFDCNLSIGGSIDPSGFQDEDGKRYVVYKIDGNSIGHGGSCNNGVAPFIATPILLQEVKEDGVTKVGSPIQILDRSDADGPLVEAPTILRNPDGMYVLFFSSGCFTEPTYNVNYALAKSVRGPYSKSSTPLVTTDDAFGLTAPGGATPVVDGSGIVFHADCAEGRCLFENKIGIQGQKVVLDGVDGIGM</sequence>
<dbReference type="Proteomes" id="UP000829685">
    <property type="component" value="Unassembled WGS sequence"/>
</dbReference>
<dbReference type="AlphaFoldDB" id="A0A9P9WBL7"/>
<dbReference type="PANTHER" id="PTHR42812">
    <property type="entry name" value="BETA-XYLOSIDASE"/>
    <property type="match status" value="1"/>
</dbReference>
<evidence type="ECO:0000256" key="3">
    <source>
        <dbReference type="ARBA" id="ARBA00023295"/>
    </source>
</evidence>
<evidence type="ECO:0008006" key="10">
    <source>
        <dbReference type="Google" id="ProtNLM"/>
    </source>
</evidence>